<keyword evidence="3" id="KW-0134">Cell wall</keyword>
<protein>
    <submittedName>
        <fullName evidence="8">Cryparin</fullName>
    </submittedName>
</protein>
<dbReference type="CDD" id="cd23508">
    <property type="entry name" value="hydrophobin_II"/>
    <property type="match status" value="1"/>
</dbReference>
<accession>A0A2N6NBV0</accession>
<proteinExistence type="inferred from homology"/>
<keyword evidence="4" id="KW-0964">Secreted</keyword>
<comment type="caution">
    <text evidence="8">The sequence shown here is derived from an EMBL/GenBank/DDBJ whole genome shotgun (WGS) entry which is preliminary data.</text>
</comment>
<dbReference type="GO" id="GO:0005576">
    <property type="term" value="C:extracellular region"/>
    <property type="evidence" value="ECO:0007669"/>
    <property type="project" value="InterPro"/>
</dbReference>
<evidence type="ECO:0000256" key="3">
    <source>
        <dbReference type="ARBA" id="ARBA00022512"/>
    </source>
</evidence>
<dbReference type="PANTHER" id="PTHR42341">
    <property type="entry name" value="HYDROPHOBIN"/>
    <property type="match status" value="1"/>
</dbReference>
<evidence type="ECO:0000256" key="4">
    <source>
        <dbReference type="ARBA" id="ARBA00022525"/>
    </source>
</evidence>
<keyword evidence="6" id="KW-1015">Disulfide bond</keyword>
<name>A0A2N6NBV0_BEABA</name>
<evidence type="ECO:0000256" key="2">
    <source>
        <dbReference type="ARBA" id="ARBA00009576"/>
    </source>
</evidence>
<evidence type="ECO:0000256" key="6">
    <source>
        <dbReference type="ARBA" id="ARBA00023157"/>
    </source>
</evidence>
<dbReference type="Proteomes" id="UP000235728">
    <property type="component" value="Unassembled WGS sequence"/>
</dbReference>
<comment type="subcellular location">
    <subcellularLocation>
        <location evidence="1">Secreted</location>
        <location evidence="1">Cell wall</location>
    </subcellularLocation>
</comment>
<dbReference type="PANTHER" id="PTHR42341:SF1">
    <property type="entry name" value="HYDROPHOBIN"/>
    <property type="match status" value="1"/>
</dbReference>
<dbReference type="Gene3D" id="3.20.120.10">
    <property type="entry name" value="Hydrophobin"/>
    <property type="match status" value="1"/>
</dbReference>
<feature type="signal peptide" evidence="7">
    <location>
        <begin position="1"/>
        <end position="15"/>
    </location>
</feature>
<organism evidence="8 9">
    <name type="scientific">Beauveria bassiana</name>
    <name type="common">White muscardine disease fungus</name>
    <name type="synonym">Tritirachium shiotae</name>
    <dbReference type="NCBI Taxonomy" id="176275"/>
    <lineage>
        <taxon>Eukaryota</taxon>
        <taxon>Fungi</taxon>
        <taxon>Dikarya</taxon>
        <taxon>Ascomycota</taxon>
        <taxon>Pezizomycotina</taxon>
        <taxon>Sordariomycetes</taxon>
        <taxon>Hypocreomycetidae</taxon>
        <taxon>Hypocreales</taxon>
        <taxon>Cordycipitaceae</taxon>
        <taxon>Beauveria</taxon>
    </lineage>
</organism>
<evidence type="ECO:0000256" key="1">
    <source>
        <dbReference type="ARBA" id="ARBA00004191"/>
    </source>
</evidence>
<evidence type="ECO:0000256" key="7">
    <source>
        <dbReference type="SAM" id="SignalP"/>
    </source>
</evidence>
<dbReference type="OMA" id="GQKARCC"/>
<evidence type="ECO:0000256" key="5">
    <source>
        <dbReference type="ARBA" id="ARBA00022729"/>
    </source>
</evidence>
<dbReference type="Pfam" id="PF06766">
    <property type="entry name" value="Hydrophobin_2"/>
    <property type="match status" value="1"/>
</dbReference>
<dbReference type="AlphaFoldDB" id="A0A2N6NBV0"/>
<dbReference type="EMBL" id="MRVG01000012">
    <property type="protein sequence ID" value="PMB64752.1"/>
    <property type="molecule type" value="Genomic_DNA"/>
</dbReference>
<dbReference type="InterPro" id="IPR010636">
    <property type="entry name" value="Class_II_hydrophobin"/>
</dbReference>
<evidence type="ECO:0000313" key="8">
    <source>
        <dbReference type="EMBL" id="PMB64752.1"/>
    </source>
</evidence>
<evidence type="ECO:0000313" key="9">
    <source>
        <dbReference type="Proteomes" id="UP000235728"/>
    </source>
</evidence>
<dbReference type="SUPFAM" id="SSF101751">
    <property type="entry name" value="Hydrophobin II, HfbII"/>
    <property type="match status" value="1"/>
</dbReference>
<gene>
    <name evidence="8" type="primary">CRP</name>
    <name evidence="8" type="ORF">BM221_009593</name>
</gene>
<sequence>MKFFAIAALFAGALAMPTAEIEARTYTDKTICPNGLYSNLVCADVNILGVACLDADTPPETPRDGRNFQEICAKIGKQARCAAVPVLGQALLCIKPVGVQ</sequence>
<comment type="similarity">
    <text evidence="2">Belongs to the cerato-ulmin hydrophobin family.</text>
</comment>
<reference evidence="8 9" key="1">
    <citation type="journal article" date="2016" name="Appl. Microbiol. Biotechnol.">
        <title>Characterization of T-DNA insertion mutants with decreased virulence in the entomopathogenic fungus Beauveria bassiana JEF-007.</title>
        <authorList>
            <person name="Kim S."/>
            <person name="Lee S.J."/>
            <person name="Nai Y.S."/>
            <person name="Yu J.S."/>
            <person name="Lee M.R."/>
            <person name="Yang Y.T."/>
            <person name="Kim J.S."/>
        </authorList>
    </citation>
    <scope>NUCLEOTIDE SEQUENCE [LARGE SCALE GENOMIC DNA]</scope>
    <source>
        <strain evidence="8 9">JEF-007</strain>
    </source>
</reference>
<feature type="chain" id="PRO_5014859871" evidence="7">
    <location>
        <begin position="16"/>
        <end position="100"/>
    </location>
</feature>
<dbReference type="InterPro" id="IPR036686">
    <property type="entry name" value="Class_II_Hydrophobin_sf"/>
</dbReference>
<keyword evidence="5 7" id="KW-0732">Signal</keyword>